<reference evidence="6 7" key="1">
    <citation type="journal article" date="2023" name="Hortic Res">
        <title>Pangenome of water caltrop reveals structural variations and asymmetric subgenome divergence after allopolyploidization.</title>
        <authorList>
            <person name="Zhang X."/>
            <person name="Chen Y."/>
            <person name="Wang L."/>
            <person name="Yuan Y."/>
            <person name="Fang M."/>
            <person name="Shi L."/>
            <person name="Lu R."/>
            <person name="Comes H.P."/>
            <person name="Ma Y."/>
            <person name="Chen Y."/>
            <person name="Huang G."/>
            <person name="Zhou Y."/>
            <person name="Zheng Z."/>
            <person name="Qiu Y."/>
        </authorList>
    </citation>
    <scope>NUCLEOTIDE SEQUENCE [LARGE SCALE GENOMIC DNA]</scope>
    <source>
        <strain evidence="6">F231</strain>
    </source>
</reference>
<organism evidence="6 7">
    <name type="scientific">Trapa natans</name>
    <name type="common">Water chestnut</name>
    <dbReference type="NCBI Taxonomy" id="22666"/>
    <lineage>
        <taxon>Eukaryota</taxon>
        <taxon>Viridiplantae</taxon>
        <taxon>Streptophyta</taxon>
        <taxon>Embryophyta</taxon>
        <taxon>Tracheophyta</taxon>
        <taxon>Spermatophyta</taxon>
        <taxon>Magnoliopsida</taxon>
        <taxon>eudicotyledons</taxon>
        <taxon>Gunneridae</taxon>
        <taxon>Pentapetalae</taxon>
        <taxon>rosids</taxon>
        <taxon>malvids</taxon>
        <taxon>Myrtales</taxon>
        <taxon>Lythraceae</taxon>
        <taxon>Trapa</taxon>
    </lineage>
</organism>
<dbReference type="SUPFAM" id="SSF46785">
    <property type="entry name" value="Winged helix' DNA-binding domain"/>
    <property type="match status" value="1"/>
</dbReference>
<gene>
    <name evidence="6" type="ORF">SAY86_006757</name>
</gene>
<dbReference type="GO" id="GO:0031492">
    <property type="term" value="F:nucleosomal DNA binding"/>
    <property type="evidence" value="ECO:0007669"/>
    <property type="project" value="TreeGrafter"/>
</dbReference>
<comment type="caution">
    <text evidence="6">The sequence shown here is derived from an EMBL/GenBank/DDBJ whole genome shotgun (WGS) entry which is preliminary data.</text>
</comment>
<dbReference type="PRINTS" id="PR00929">
    <property type="entry name" value="ATHOOK"/>
</dbReference>
<dbReference type="Gene3D" id="1.10.10.10">
    <property type="entry name" value="Winged helix-like DNA-binding domain superfamily/Winged helix DNA-binding domain"/>
    <property type="match status" value="1"/>
</dbReference>
<feature type="region of interest" description="Disordered" evidence="4">
    <location>
        <begin position="146"/>
        <end position="168"/>
    </location>
</feature>
<evidence type="ECO:0000259" key="5">
    <source>
        <dbReference type="PROSITE" id="PS51504"/>
    </source>
</evidence>
<dbReference type="GO" id="GO:0003690">
    <property type="term" value="F:double-stranded DNA binding"/>
    <property type="evidence" value="ECO:0007669"/>
    <property type="project" value="TreeGrafter"/>
</dbReference>
<dbReference type="InterPro" id="IPR005818">
    <property type="entry name" value="Histone_H1/H5_H15"/>
</dbReference>
<sequence length="345" mass="37542">MDSPPLPPPPNKSDHGIGSAAAIPADPPAPLHPTALTHPPYDVVSSALHFPLGLFISSLELSFRFILLTFVLVHLGDVQSKFFLQMIFEAMEAMKSPTTRKAISDYIQQTYTGLPENHSSFLTHHLRGLKASGRIVKSNISYWLPQPGGGESGRKRGRPPMSQAAPLPSHKQVVLGLSDDAARMKGEVAVNKPLKLRSGRGRPPKKQRSRSLVEVVLQARGAGRLKRGRGRPPKVTRVPFANEEVGPRADAGPQFPRSNGAADQPKQNHQAAAFGDQYVRTFEYELLQKKVEVIQTRIKDAAAVLKHHFVGEASTNVRAAIIEMEAIAALDIMAPLTVDLNAMPS</sequence>
<keyword evidence="3" id="KW-0539">Nucleus</keyword>
<proteinExistence type="predicted"/>
<dbReference type="GO" id="GO:0030261">
    <property type="term" value="P:chromosome condensation"/>
    <property type="evidence" value="ECO:0007669"/>
    <property type="project" value="TreeGrafter"/>
</dbReference>
<dbReference type="PANTHER" id="PTHR11467">
    <property type="entry name" value="HISTONE H1"/>
    <property type="match status" value="1"/>
</dbReference>
<feature type="compositionally biased region" description="Basic residues" evidence="4">
    <location>
        <begin position="225"/>
        <end position="234"/>
    </location>
</feature>
<evidence type="ECO:0000313" key="6">
    <source>
        <dbReference type="EMBL" id="KAK4779229.1"/>
    </source>
</evidence>
<dbReference type="SMART" id="SM00526">
    <property type="entry name" value="H15"/>
    <property type="match status" value="1"/>
</dbReference>
<dbReference type="AlphaFoldDB" id="A0AAN7L777"/>
<evidence type="ECO:0000256" key="3">
    <source>
        <dbReference type="ARBA" id="ARBA00023242"/>
    </source>
</evidence>
<evidence type="ECO:0000256" key="4">
    <source>
        <dbReference type="SAM" id="MobiDB-lite"/>
    </source>
</evidence>
<dbReference type="GO" id="GO:0005730">
    <property type="term" value="C:nucleolus"/>
    <property type="evidence" value="ECO:0007669"/>
    <property type="project" value="TreeGrafter"/>
</dbReference>
<protein>
    <recommendedName>
        <fullName evidence="5">H15 domain-containing protein</fullName>
    </recommendedName>
</protein>
<keyword evidence="7" id="KW-1185">Reference proteome</keyword>
<dbReference type="Proteomes" id="UP001346149">
    <property type="component" value="Unassembled WGS sequence"/>
</dbReference>
<accession>A0AAN7L777</accession>
<keyword evidence="2" id="KW-0238">DNA-binding</keyword>
<feature type="region of interest" description="Disordered" evidence="4">
    <location>
        <begin position="1"/>
        <end position="31"/>
    </location>
</feature>
<dbReference type="GO" id="GO:0000786">
    <property type="term" value="C:nucleosome"/>
    <property type="evidence" value="ECO:0007669"/>
    <property type="project" value="InterPro"/>
</dbReference>
<feature type="domain" description="H15" evidence="5">
    <location>
        <begin position="79"/>
        <end position="146"/>
    </location>
</feature>
<name>A0AAN7L777_TRANT</name>
<dbReference type="PROSITE" id="PS51504">
    <property type="entry name" value="H15"/>
    <property type="match status" value="1"/>
</dbReference>
<dbReference type="EMBL" id="JAXQNO010000017">
    <property type="protein sequence ID" value="KAK4779229.1"/>
    <property type="molecule type" value="Genomic_DNA"/>
</dbReference>
<comment type="subcellular location">
    <subcellularLocation>
        <location evidence="1">Nucleus</location>
    </subcellularLocation>
</comment>
<feature type="region of interest" description="Disordered" evidence="4">
    <location>
        <begin position="225"/>
        <end position="270"/>
    </location>
</feature>
<evidence type="ECO:0000256" key="2">
    <source>
        <dbReference type="ARBA" id="ARBA00023125"/>
    </source>
</evidence>
<dbReference type="InterPro" id="IPR017956">
    <property type="entry name" value="AT_hook_DNA-bd_motif"/>
</dbReference>
<feature type="compositionally biased region" description="Pro residues" evidence="4">
    <location>
        <begin position="1"/>
        <end position="11"/>
    </location>
</feature>
<evidence type="ECO:0000313" key="7">
    <source>
        <dbReference type="Proteomes" id="UP001346149"/>
    </source>
</evidence>
<dbReference type="PANTHER" id="PTHR11467:SF29">
    <property type="entry name" value="OS03G0711600 PROTEIN"/>
    <property type="match status" value="1"/>
</dbReference>
<evidence type="ECO:0000256" key="1">
    <source>
        <dbReference type="ARBA" id="ARBA00004123"/>
    </source>
</evidence>
<dbReference type="InterPro" id="IPR036390">
    <property type="entry name" value="WH_DNA-bd_sf"/>
</dbReference>
<dbReference type="GO" id="GO:0045910">
    <property type="term" value="P:negative regulation of DNA recombination"/>
    <property type="evidence" value="ECO:0007669"/>
    <property type="project" value="TreeGrafter"/>
</dbReference>
<dbReference type="GO" id="GO:0006334">
    <property type="term" value="P:nucleosome assembly"/>
    <property type="evidence" value="ECO:0007669"/>
    <property type="project" value="InterPro"/>
</dbReference>
<dbReference type="InterPro" id="IPR036388">
    <property type="entry name" value="WH-like_DNA-bd_sf"/>
</dbReference>